<dbReference type="EC" id="5.6.2.4" evidence="9"/>
<dbReference type="SUPFAM" id="SSF52540">
    <property type="entry name" value="P-loop containing nucleoside triphosphate hydrolases"/>
    <property type="match status" value="1"/>
</dbReference>
<reference evidence="14 15" key="1">
    <citation type="submission" date="2023-11" db="EMBL/GenBank/DDBJ databases">
        <title>Analysis of the Genomes of Mucilaginibacter gossypii cycad 4 and M. sabulilitoris SNA2: microbes with the potential for plant growth promotion.</title>
        <authorList>
            <person name="Hirsch A.M."/>
            <person name="Humm E."/>
            <person name="Rubbi M."/>
            <person name="Del Vecchio G."/>
            <person name="Ha S.M."/>
            <person name="Pellegrini M."/>
            <person name="Gunsalus R.P."/>
        </authorList>
    </citation>
    <scope>NUCLEOTIDE SEQUENCE [LARGE SCALE GENOMIC DNA]</scope>
    <source>
        <strain evidence="14 15">SNA2</strain>
    </source>
</reference>
<evidence type="ECO:0000256" key="9">
    <source>
        <dbReference type="ARBA" id="ARBA00034808"/>
    </source>
</evidence>
<dbReference type="Proteomes" id="UP001324380">
    <property type="component" value="Chromosome"/>
</dbReference>
<dbReference type="GO" id="GO:0004386">
    <property type="term" value="F:helicase activity"/>
    <property type="evidence" value="ECO:0007669"/>
    <property type="project" value="UniProtKB-KW"/>
</dbReference>
<organism evidence="14 15">
    <name type="scientific">Mucilaginibacter sabulilitoris</name>
    <dbReference type="NCBI Taxonomy" id="1173583"/>
    <lineage>
        <taxon>Bacteria</taxon>
        <taxon>Pseudomonadati</taxon>
        <taxon>Bacteroidota</taxon>
        <taxon>Sphingobacteriia</taxon>
        <taxon>Sphingobacteriales</taxon>
        <taxon>Sphingobacteriaceae</taxon>
        <taxon>Mucilaginibacter</taxon>
    </lineage>
</organism>
<dbReference type="Pfam" id="PF00580">
    <property type="entry name" value="UvrD-helicase"/>
    <property type="match status" value="1"/>
</dbReference>
<dbReference type="Pfam" id="PF13361">
    <property type="entry name" value="UvrD_C"/>
    <property type="match status" value="1"/>
</dbReference>
<feature type="binding site" evidence="12">
    <location>
        <begin position="24"/>
        <end position="31"/>
    </location>
    <ligand>
        <name>ATP</name>
        <dbReference type="ChEBI" id="CHEBI:30616"/>
    </ligand>
</feature>
<comment type="catalytic activity">
    <reaction evidence="8">
        <text>Couples ATP hydrolysis with the unwinding of duplex DNA by translocating in the 3'-5' direction.</text>
        <dbReference type="EC" id="5.6.2.4"/>
    </reaction>
</comment>
<evidence type="ECO:0000256" key="1">
    <source>
        <dbReference type="ARBA" id="ARBA00009922"/>
    </source>
</evidence>
<evidence type="ECO:0000256" key="11">
    <source>
        <dbReference type="ARBA" id="ARBA00048988"/>
    </source>
</evidence>
<protein>
    <recommendedName>
        <fullName evidence="9">DNA 3'-5' helicase</fullName>
        <ecNumber evidence="9">5.6.2.4</ecNumber>
    </recommendedName>
    <alternativeName>
        <fullName evidence="10">DNA 3'-5' helicase II</fullName>
    </alternativeName>
</protein>
<evidence type="ECO:0000256" key="12">
    <source>
        <dbReference type="PROSITE-ProRule" id="PRU00560"/>
    </source>
</evidence>
<evidence type="ECO:0000256" key="10">
    <source>
        <dbReference type="ARBA" id="ARBA00034923"/>
    </source>
</evidence>
<keyword evidence="6" id="KW-0238">DNA-binding</keyword>
<sequence length="591" mass="67231">MILAKLNKEQKIAVQQDGHVLLTACPGSGKTRVIIHKLAHELSMMAEGSKKKVMALTFTVRASEEIFRRLNAMGINSDQIWSGTLHSFCLEWIIRPYSCYLPELMNGYTIADETFCADLIDTLKVKHKLKAIDPVNFRFNRDGSFAEPKSIQRELLKEYHAVLKKKKLIDFELLLLYAYRILISLPKIPQTLSNLFKLICVDEYQDTQDLMYAIICQIVKTGKTKTSLFLVGDTDQAIYASLGGVAKNIAEIKSEIGGLPITPLTLTGNYRTCQRVIDFYSHFQTQKIKIEAVGQNAKQKGMITFNNVVHHGGIVEEIARLIRISLDKGIPEGEICVLVPQWWLITSVSKKLRAILPGVNFDASGLAPMARNRDNIWYKLSRLFLTGPNPRIYALRYKWAEELINDFSSQTKANFEEQFQHPKSLLRLINSIKSVETEGMPYLHDCFDQFLVEVKIDYSLHPSLVENRKLFFAHIEKRLSDPVFSIPSDILSFKSFYREMSGVIINTCVGVKGEEFETVIAYGLLNGYIPHWNEIFSGNANEASKKLMYVICSRAKTNLHLISEKGRTTKKGDELAMNPELKDVVFDYDIH</sequence>
<evidence type="ECO:0000256" key="8">
    <source>
        <dbReference type="ARBA" id="ARBA00034617"/>
    </source>
</evidence>
<keyword evidence="4 12" id="KW-0347">Helicase</keyword>
<keyword evidence="3 12" id="KW-0378">Hydrolase</keyword>
<evidence type="ECO:0000256" key="5">
    <source>
        <dbReference type="ARBA" id="ARBA00022840"/>
    </source>
</evidence>
<dbReference type="GO" id="GO:0016787">
    <property type="term" value="F:hydrolase activity"/>
    <property type="evidence" value="ECO:0007669"/>
    <property type="project" value="UniProtKB-KW"/>
</dbReference>
<dbReference type="EMBL" id="CP139558">
    <property type="protein sequence ID" value="WPU94815.1"/>
    <property type="molecule type" value="Genomic_DNA"/>
</dbReference>
<keyword evidence="7" id="KW-0413">Isomerase</keyword>
<comment type="similarity">
    <text evidence="1">Belongs to the helicase family. UvrD subfamily.</text>
</comment>
<evidence type="ECO:0000259" key="13">
    <source>
        <dbReference type="PROSITE" id="PS51198"/>
    </source>
</evidence>
<evidence type="ECO:0000256" key="6">
    <source>
        <dbReference type="ARBA" id="ARBA00023125"/>
    </source>
</evidence>
<dbReference type="RefSeq" id="WP_321563930.1">
    <property type="nucleotide sequence ID" value="NZ_CP139558.1"/>
</dbReference>
<gene>
    <name evidence="14" type="ORF">SNE25_04675</name>
</gene>
<keyword evidence="5 12" id="KW-0067">ATP-binding</keyword>
<evidence type="ECO:0000313" key="14">
    <source>
        <dbReference type="EMBL" id="WPU94815.1"/>
    </source>
</evidence>
<dbReference type="InterPro" id="IPR014016">
    <property type="entry name" value="UvrD-like_ATP-bd"/>
</dbReference>
<feature type="domain" description="UvrD-like helicase ATP-binding" evidence="13">
    <location>
        <begin position="3"/>
        <end position="273"/>
    </location>
</feature>
<dbReference type="PANTHER" id="PTHR11070:SF2">
    <property type="entry name" value="ATP-DEPENDENT DNA HELICASE SRS2"/>
    <property type="match status" value="1"/>
</dbReference>
<evidence type="ECO:0000313" key="15">
    <source>
        <dbReference type="Proteomes" id="UP001324380"/>
    </source>
</evidence>
<evidence type="ECO:0000256" key="2">
    <source>
        <dbReference type="ARBA" id="ARBA00022741"/>
    </source>
</evidence>
<comment type="catalytic activity">
    <reaction evidence="11">
        <text>ATP + H2O = ADP + phosphate + H(+)</text>
        <dbReference type="Rhea" id="RHEA:13065"/>
        <dbReference type="ChEBI" id="CHEBI:15377"/>
        <dbReference type="ChEBI" id="CHEBI:15378"/>
        <dbReference type="ChEBI" id="CHEBI:30616"/>
        <dbReference type="ChEBI" id="CHEBI:43474"/>
        <dbReference type="ChEBI" id="CHEBI:456216"/>
        <dbReference type="EC" id="5.6.2.4"/>
    </reaction>
</comment>
<dbReference type="CDD" id="cd17932">
    <property type="entry name" value="DEXQc_UvrD"/>
    <property type="match status" value="1"/>
</dbReference>
<dbReference type="PANTHER" id="PTHR11070">
    <property type="entry name" value="UVRD / RECB / PCRA DNA HELICASE FAMILY MEMBER"/>
    <property type="match status" value="1"/>
</dbReference>
<evidence type="ECO:0000256" key="3">
    <source>
        <dbReference type="ARBA" id="ARBA00022801"/>
    </source>
</evidence>
<keyword evidence="15" id="KW-1185">Reference proteome</keyword>
<dbReference type="InterPro" id="IPR000212">
    <property type="entry name" value="DNA_helicase_UvrD/REP"/>
</dbReference>
<dbReference type="PROSITE" id="PS51198">
    <property type="entry name" value="UVRD_HELICASE_ATP_BIND"/>
    <property type="match status" value="1"/>
</dbReference>
<evidence type="ECO:0000256" key="4">
    <source>
        <dbReference type="ARBA" id="ARBA00022806"/>
    </source>
</evidence>
<dbReference type="InterPro" id="IPR013986">
    <property type="entry name" value="DExx_box_DNA_helicase_dom_sf"/>
</dbReference>
<accession>A0ABZ0TNV3</accession>
<dbReference type="InterPro" id="IPR027417">
    <property type="entry name" value="P-loop_NTPase"/>
</dbReference>
<keyword evidence="2 12" id="KW-0547">Nucleotide-binding</keyword>
<dbReference type="Gene3D" id="3.40.50.300">
    <property type="entry name" value="P-loop containing nucleotide triphosphate hydrolases"/>
    <property type="match status" value="2"/>
</dbReference>
<dbReference type="Gene3D" id="1.10.10.160">
    <property type="match status" value="1"/>
</dbReference>
<evidence type="ECO:0000256" key="7">
    <source>
        <dbReference type="ARBA" id="ARBA00023235"/>
    </source>
</evidence>
<name>A0ABZ0TNV3_9SPHI</name>
<proteinExistence type="inferred from homology"/>
<dbReference type="InterPro" id="IPR014017">
    <property type="entry name" value="DNA_helicase_UvrD-like_C"/>
</dbReference>